<dbReference type="InterPro" id="IPR020850">
    <property type="entry name" value="GED_dom"/>
</dbReference>
<evidence type="ECO:0000256" key="1">
    <source>
        <dbReference type="ARBA" id="ARBA00022741"/>
    </source>
</evidence>
<dbReference type="InterPro" id="IPR045063">
    <property type="entry name" value="Dynamin_N"/>
</dbReference>
<keyword evidence="2" id="KW-0342">GTP-binding</keyword>
<dbReference type="Gene3D" id="3.40.50.300">
    <property type="entry name" value="P-loop containing nucleotide triphosphate hydrolases"/>
    <property type="match status" value="1"/>
</dbReference>
<dbReference type="PANTHER" id="PTHR11566">
    <property type="entry name" value="DYNAMIN"/>
    <property type="match status" value="1"/>
</dbReference>
<dbReference type="InterPro" id="IPR027417">
    <property type="entry name" value="P-loop_NTPase"/>
</dbReference>
<dbReference type="InterPro" id="IPR000375">
    <property type="entry name" value="Dynamin_stalk"/>
</dbReference>
<evidence type="ECO:0000256" key="2">
    <source>
        <dbReference type="ARBA" id="ARBA00023134"/>
    </source>
</evidence>
<dbReference type="InterPro" id="IPR030381">
    <property type="entry name" value="G_DYNAMIN_dom"/>
</dbReference>
<evidence type="ECO:0000313" key="6">
    <source>
        <dbReference type="EMBL" id="KJA28733.1"/>
    </source>
</evidence>
<dbReference type="GO" id="GO:0005525">
    <property type="term" value="F:GTP binding"/>
    <property type="evidence" value="ECO:0007669"/>
    <property type="project" value="InterPro"/>
</dbReference>
<feature type="domain" description="GED" evidence="4">
    <location>
        <begin position="729"/>
        <end position="822"/>
    </location>
</feature>
<dbReference type="STRING" id="945553.A0A0D2MXF0"/>
<protein>
    <recommendedName>
        <fullName evidence="8">GED domain-containing protein</fullName>
    </recommendedName>
</protein>
<dbReference type="GO" id="GO:0005874">
    <property type="term" value="C:microtubule"/>
    <property type="evidence" value="ECO:0007669"/>
    <property type="project" value="TreeGrafter"/>
</dbReference>
<dbReference type="InterPro" id="IPR003130">
    <property type="entry name" value="GED"/>
</dbReference>
<dbReference type="OMA" id="LPGNYNS"/>
<dbReference type="GO" id="GO:0003924">
    <property type="term" value="F:GTPase activity"/>
    <property type="evidence" value="ECO:0007669"/>
    <property type="project" value="InterPro"/>
</dbReference>
<dbReference type="InterPro" id="IPR022812">
    <property type="entry name" value="Dynamin"/>
</dbReference>
<dbReference type="Gene3D" id="1.20.120.1240">
    <property type="entry name" value="Dynamin, middle domain"/>
    <property type="match status" value="1"/>
</dbReference>
<evidence type="ECO:0000256" key="3">
    <source>
        <dbReference type="SAM" id="MobiDB-lite"/>
    </source>
</evidence>
<dbReference type="PROSITE" id="PS51718">
    <property type="entry name" value="G_DYNAMIN_2"/>
    <property type="match status" value="1"/>
</dbReference>
<dbReference type="GO" id="GO:0005739">
    <property type="term" value="C:mitochondrion"/>
    <property type="evidence" value="ECO:0007669"/>
    <property type="project" value="TreeGrafter"/>
</dbReference>
<dbReference type="EMBL" id="KN817520">
    <property type="protein sequence ID" value="KJA28733.1"/>
    <property type="molecule type" value="Genomic_DNA"/>
</dbReference>
<evidence type="ECO:0000259" key="5">
    <source>
        <dbReference type="PROSITE" id="PS51718"/>
    </source>
</evidence>
<dbReference type="PANTHER" id="PTHR11566:SF21">
    <property type="entry name" value="DYNAMIN RELATED PROTEIN 1, ISOFORM A"/>
    <property type="match status" value="1"/>
</dbReference>
<dbReference type="CDD" id="cd08771">
    <property type="entry name" value="DLP_1"/>
    <property type="match status" value="1"/>
</dbReference>
<name>A0A0D2MXF0_HYPSF</name>
<dbReference type="Pfam" id="PF02212">
    <property type="entry name" value="GED"/>
    <property type="match status" value="1"/>
</dbReference>
<dbReference type="GO" id="GO:0048312">
    <property type="term" value="P:intracellular distribution of mitochondria"/>
    <property type="evidence" value="ECO:0007669"/>
    <property type="project" value="TreeGrafter"/>
</dbReference>
<keyword evidence="1" id="KW-0547">Nucleotide-binding</keyword>
<proteinExistence type="predicted"/>
<dbReference type="PRINTS" id="PR00195">
    <property type="entry name" value="DYNAMIN"/>
</dbReference>
<dbReference type="Proteomes" id="UP000054270">
    <property type="component" value="Unassembled WGS sequence"/>
</dbReference>
<evidence type="ECO:0000259" key="4">
    <source>
        <dbReference type="PROSITE" id="PS51388"/>
    </source>
</evidence>
<organism evidence="6 7">
    <name type="scientific">Hypholoma sublateritium (strain FD-334 SS-4)</name>
    <dbReference type="NCBI Taxonomy" id="945553"/>
    <lineage>
        <taxon>Eukaryota</taxon>
        <taxon>Fungi</taxon>
        <taxon>Dikarya</taxon>
        <taxon>Basidiomycota</taxon>
        <taxon>Agaricomycotina</taxon>
        <taxon>Agaricomycetes</taxon>
        <taxon>Agaricomycetidae</taxon>
        <taxon>Agaricales</taxon>
        <taxon>Agaricineae</taxon>
        <taxon>Strophariaceae</taxon>
        <taxon>Hypholoma</taxon>
    </lineage>
</organism>
<dbReference type="AlphaFoldDB" id="A0A0D2MXF0"/>
<feature type="compositionally biased region" description="Polar residues" evidence="3">
    <location>
        <begin position="8"/>
        <end position="20"/>
    </location>
</feature>
<sequence>MSRATPPESVSSDEFTSDCDSVNGVGMSDPHMNSQVRRMLDVMNRLYNTGVQIDIDLPQIAVIGNQSAGKSSLIEAISGITLPRQSGTCTRCPTECRLMRSDAPWQCIVSLRLTVGADGQLLGQARTEKFGDTIIDKAQVEERIRRAQRAILNPRIPAQTFLTLPESDKKPDLDFSVNCITLHISGPDVADLSFCDLPGLIASVSSSRGGSDGAISIVENLVTSYIKKPSCIILLTVACETDFENQGAHRLVKVHDPQGIRTIGVLTKPDRIPLGDEPFWIPFIRNEKETLENNWFCVKQPSTFDLSEKITWAQARQSEVNFFASTAPWSDIGESYSKYLGTSNLVQRLTDILSELIATRVPQISKELQRSIEEIRGSIATLPSPPTSDPRSDILTLLHTFVQAASLQIQGVPDGVGSATKPGLIQAIRPEQEKFKRAIRVTAPCFVPFESTSITGRINAPFFLKEEEGEYYDTDRSGVVHSGKVREIYIDEVLRRAQQARTRELPGHYPFLVQKTFIDHTIKQWEAPSGALCQHVYAIISAHMKGLVTKHFAQFGQGRLEHRVQGIIQQHIKECLERAEERIKWLMRLEDAPFTLNTHYLADYREKFLAHYKDARDKQTQRQFPKPNVAAPALTLPLPFTFGPTATPGKPAAAAGASVGATVSPAVALCATVPSAPAFQATKLPAAAASIQRQDAVKKVLSGLAEMGMEGVTEGDLPKLLPADGMEPALAIMADVRAYFQVAYKRFADNVPLAVDVELVRGVERNLLPVLYSSLGINGANGDAICKEFAQENRKVADRRAELTHKLERLEAGELELLTEFA</sequence>
<dbReference type="SUPFAM" id="SSF52540">
    <property type="entry name" value="P-loop containing nucleoside triphosphate hydrolases"/>
    <property type="match status" value="1"/>
</dbReference>
<dbReference type="InterPro" id="IPR001401">
    <property type="entry name" value="Dynamin_GTPase"/>
</dbReference>
<evidence type="ECO:0000313" key="7">
    <source>
        <dbReference type="Proteomes" id="UP000054270"/>
    </source>
</evidence>
<accession>A0A0D2MXF0</accession>
<dbReference type="SMART" id="SM00053">
    <property type="entry name" value="DYNc"/>
    <property type="match status" value="1"/>
</dbReference>
<dbReference type="GO" id="GO:0008017">
    <property type="term" value="F:microtubule binding"/>
    <property type="evidence" value="ECO:0007669"/>
    <property type="project" value="TreeGrafter"/>
</dbReference>
<evidence type="ECO:0008006" key="8">
    <source>
        <dbReference type="Google" id="ProtNLM"/>
    </source>
</evidence>
<dbReference type="GO" id="GO:0006897">
    <property type="term" value="P:endocytosis"/>
    <property type="evidence" value="ECO:0007669"/>
    <property type="project" value="TreeGrafter"/>
</dbReference>
<dbReference type="PROSITE" id="PS51388">
    <property type="entry name" value="GED"/>
    <property type="match status" value="1"/>
</dbReference>
<keyword evidence="7" id="KW-1185">Reference proteome</keyword>
<dbReference type="Pfam" id="PF00350">
    <property type="entry name" value="Dynamin_N"/>
    <property type="match status" value="1"/>
</dbReference>
<dbReference type="GO" id="GO:0016020">
    <property type="term" value="C:membrane"/>
    <property type="evidence" value="ECO:0007669"/>
    <property type="project" value="TreeGrafter"/>
</dbReference>
<dbReference type="OrthoDB" id="5061070at2759"/>
<reference evidence="7" key="1">
    <citation type="submission" date="2014-04" db="EMBL/GenBank/DDBJ databases">
        <title>Evolutionary Origins and Diversification of the Mycorrhizal Mutualists.</title>
        <authorList>
            <consortium name="DOE Joint Genome Institute"/>
            <consortium name="Mycorrhizal Genomics Consortium"/>
            <person name="Kohler A."/>
            <person name="Kuo A."/>
            <person name="Nagy L.G."/>
            <person name="Floudas D."/>
            <person name="Copeland A."/>
            <person name="Barry K.W."/>
            <person name="Cichocki N."/>
            <person name="Veneault-Fourrey C."/>
            <person name="LaButti K."/>
            <person name="Lindquist E.A."/>
            <person name="Lipzen A."/>
            <person name="Lundell T."/>
            <person name="Morin E."/>
            <person name="Murat C."/>
            <person name="Riley R."/>
            <person name="Ohm R."/>
            <person name="Sun H."/>
            <person name="Tunlid A."/>
            <person name="Henrissat B."/>
            <person name="Grigoriev I.V."/>
            <person name="Hibbett D.S."/>
            <person name="Martin F."/>
        </authorList>
    </citation>
    <scope>NUCLEOTIDE SEQUENCE [LARGE SCALE GENOMIC DNA]</scope>
    <source>
        <strain evidence="7">FD-334 SS-4</strain>
    </source>
</reference>
<dbReference type="GO" id="GO:0016559">
    <property type="term" value="P:peroxisome fission"/>
    <property type="evidence" value="ECO:0007669"/>
    <property type="project" value="TreeGrafter"/>
</dbReference>
<feature type="region of interest" description="Disordered" evidence="3">
    <location>
        <begin position="1"/>
        <end position="31"/>
    </location>
</feature>
<feature type="domain" description="Dynamin-type G" evidence="5">
    <location>
        <begin position="54"/>
        <end position="362"/>
    </location>
</feature>
<dbReference type="Pfam" id="PF01031">
    <property type="entry name" value="Dynamin_M"/>
    <property type="match status" value="1"/>
</dbReference>
<dbReference type="GO" id="GO:0000266">
    <property type="term" value="P:mitochondrial fission"/>
    <property type="evidence" value="ECO:0007669"/>
    <property type="project" value="TreeGrafter"/>
</dbReference>
<gene>
    <name evidence="6" type="ORF">HYPSUDRAFT_61585</name>
</gene>